<dbReference type="PANTHER" id="PTHR46074:SF5">
    <property type="entry name" value="LIM DOMAIN-CONTAINING PROTEIN C"/>
    <property type="match status" value="1"/>
</dbReference>
<dbReference type="PANTHER" id="PTHR46074">
    <property type="entry name" value="CYSTEINE-RICH PROTEIN CRIP FAMILY MEMBER"/>
    <property type="match status" value="1"/>
</dbReference>
<gene>
    <name evidence="7" type="ORF">ACAOBT_LOCUS6351</name>
</gene>
<keyword evidence="3 5" id="KW-0862">Zinc</keyword>
<dbReference type="Gene3D" id="2.10.110.10">
    <property type="entry name" value="Cysteine Rich Protein"/>
    <property type="match status" value="1"/>
</dbReference>
<keyword evidence="2" id="KW-0677">Repeat</keyword>
<proteinExistence type="predicted"/>
<keyword evidence="1 5" id="KW-0479">Metal-binding</keyword>
<comment type="caution">
    <text evidence="7">The sequence shown here is derived from an EMBL/GenBank/DDBJ whole genome shotgun (WGS) entry which is preliminary data.</text>
</comment>
<dbReference type="SMART" id="SM00132">
    <property type="entry name" value="LIM"/>
    <property type="match status" value="1"/>
</dbReference>
<protein>
    <recommendedName>
        <fullName evidence="6">LIM zinc-binding domain-containing protein</fullName>
    </recommendedName>
</protein>
<evidence type="ECO:0000256" key="1">
    <source>
        <dbReference type="ARBA" id="ARBA00022723"/>
    </source>
</evidence>
<dbReference type="AlphaFoldDB" id="A0A9P0K3P1"/>
<accession>A0A9P0K3P1</accession>
<evidence type="ECO:0000313" key="7">
    <source>
        <dbReference type="EMBL" id="CAH1965473.1"/>
    </source>
</evidence>
<sequence>MRRNSSSAENLLRTFTETTRQSILIHRSSELFRNGSQDLLAGNLYQASRKAARCRTVPSAKNLCILAERKFSLGKDWHSACLRCEKCNKTLAPGSHAEHEGKPYCHQPCYSAMFGPGGYGRGGAESYVYKK</sequence>
<dbReference type="OrthoDB" id="25654at2759"/>
<dbReference type="Pfam" id="PF00412">
    <property type="entry name" value="LIM"/>
    <property type="match status" value="1"/>
</dbReference>
<feature type="domain" description="LIM zinc-binding" evidence="6">
    <location>
        <begin position="49"/>
        <end position="116"/>
    </location>
</feature>
<evidence type="ECO:0000313" key="8">
    <source>
        <dbReference type="Proteomes" id="UP001152888"/>
    </source>
</evidence>
<dbReference type="Proteomes" id="UP001152888">
    <property type="component" value="Unassembled WGS sequence"/>
</dbReference>
<dbReference type="EMBL" id="CAKOFQ010006725">
    <property type="protein sequence ID" value="CAH1965473.1"/>
    <property type="molecule type" value="Genomic_DNA"/>
</dbReference>
<dbReference type="CDD" id="cd09401">
    <property type="entry name" value="LIM_TLP_like"/>
    <property type="match status" value="1"/>
</dbReference>
<evidence type="ECO:0000256" key="3">
    <source>
        <dbReference type="ARBA" id="ARBA00022833"/>
    </source>
</evidence>
<evidence type="ECO:0000256" key="5">
    <source>
        <dbReference type="PROSITE-ProRule" id="PRU00125"/>
    </source>
</evidence>
<dbReference type="GO" id="GO:0046872">
    <property type="term" value="F:metal ion binding"/>
    <property type="evidence" value="ECO:0007669"/>
    <property type="project" value="UniProtKB-KW"/>
</dbReference>
<dbReference type="SUPFAM" id="SSF57716">
    <property type="entry name" value="Glucocorticoid receptor-like (DNA-binding domain)"/>
    <property type="match status" value="1"/>
</dbReference>
<dbReference type="PROSITE" id="PS50023">
    <property type="entry name" value="LIM_DOMAIN_2"/>
    <property type="match status" value="1"/>
</dbReference>
<evidence type="ECO:0000256" key="2">
    <source>
        <dbReference type="ARBA" id="ARBA00022737"/>
    </source>
</evidence>
<evidence type="ECO:0000256" key="4">
    <source>
        <dbReference type="ARBA" id="ARBA00023038"/>
    </source>
</evidence>
<keyword evidence="4 5" id="KW-0440">LIM domain</keyword>
<evidence type="ECO:0000259" key="6">
    <source>
        <dbReference type="PROSITE" id="PS50023"/>
    </source>
</evidence>
<dbReference type="InterPro" id="IPR001781">
    <property type="entry name" value="Znf_LIM"/>
</dbReference>
<organism evidence="7 8">
    <name type="scientific">Acanthoscelides obtectus</name>
    <name type="common">Bean weevil</name>
    <name type="synonym">Bruchus obtectus</name>
    <dbReference type="NCBI Taxonomy" id="200917"/>
    <lineage>
        <taxon>Eukaryota</taxon>
        <taxon>Metazoa</taxon>
        <taxon>Ecdysozoa</taxon>
        <taxon>Arthropoda</taxon>
        <taxon>Hexapoda</taxon>
        <taxon>Insecta</taxon>
        <taxon>Pterygota</taxon>
        <taxon>Neoptera</taxon>
        <taxon>Endopterygota</taxon>
        <taxon>Coleoptera</taxon>
        <taxon>Polyphaga</taxon>
        <taxon>Cucujiformia</taxon>
        <taxon>Chrysomeloidea</taxon>
        <taxon>Chrysomelidae</taxon>
        <taxon>Bruchinae</taxon>
        <taxon>Bruchini</taxon>
        <taxon>Acanthoscelides</taxon>
    </lineage>
</organism>
<keyword evidence="8" id="KW-1185">Reference proteome</keyword>
<reference evidence="7" key="1">
    <citation type="submission" date="2022-03" db="EMBL/GenBank/DDBJ databases">
        <authorList>
            <person name="Sayadi A."/>
        </authorList>
    </citation>
    <scope>NUCLEOTIDE SEQUENCE</scope>
</reference>
<name>A0A9P0K3P1_ACAOB</name>
<dbReference type="FunFam" id="2.10.110.10:FF:000025">
    <property type="entry name" value="Cysteine-rich protein 2"/>
    <property type="match status" value="1"/>
</dbReference>